<proteinExistence type="predicted"/>
<dbReference type="AlphaFoldDB" id="A0A7W2FQV2"/>
<comment type="caution">
    <text evidence="1">The sequence shown here is derived from an EMBL/GenBank/DDBJ whole genome shotgun (WGS) entry which is preliminary data.</text>
</comment>
<keyword evidence="2" id="KW-1185">Reference proteome</keyword>
<sequence>MDIYFNLDGHLTLCPTTTAEDMAIMAQRIRIYHEVGIEPVSIIEGYLAKDTEEDKDKAHQLLLALAIEQELIKMEDLNKSVAIFYNPHSHDLLRYNPSQAVTVWLHHAAHDKSTNYNFPCQEFIAFVVQAINMTEHDIVPDELPDNAALFHSLGILAKQESHMFNQCISQGTLNIVLADMSPALIESNTVFIPQSKNATVH</sequence>
<reference evidence="1 2" key="1">
    <citation type="submission" date="2020-07" db="EMBL/GenBank/DDBJ databases">
        <title>Vibrio marinisediminis sp. nov., isolated from marine sediment.</title>
        <authorList>
            <person name="Ji X."/>
        </authorList>
    </citation>
    <scope>NUCLEOTIDE SEQUENCE [LARGE SCALE GENOMIC DNA]</scope>
    <source>
        <strain evidence="1 2">404</strain>
    </source>
</reference>
<gene>
    <name evidence="1" type="ORF">H2O73_09315</name>
</gene>
<dbReference type="RefSeq" id="WP_182108573.1">
    <property type="nucleotide sequence ID" value="NZ_JACFYF010000004.1"/>
</dbReference>
<dbReference type="Proteomes" id="UP000571701">
    <property type="component" value="Unassembled WGS sequence"/>
</dbReference>
<name>A0A7W2FQV2_9VIBR</name>
<accession>A0A7W2FQV2</accession>
<dbReference type="EMBL" id="JACFYF010000004">
    <property type="protein sequence ID" value="MBA5762541.1"/>
    <property type="molecule type" value="Genomic_DNA"/>
</dbReference>
<protein>
    <submittedName>
        <fullName evidence="1">Uncharacterized protein</fullName>
    </submittedName>
</protein>
<organism evidence="1 2">
    <name type="scientific">Vibrio marinisediminis</name>
    <dbReference type="NCBI Taxonomy" id="2758441"/>
    <lineage>
        <taxon>Bacteria</taxon>
        <taxon>Pseudomonadati</taxon>
        <taxon>Pseudomonadota</taxon>
        <taxon>Gammaproteobacteria</taxon>
        <taxon>Vibrionales</taxon>
        <taxon>Vibrionaceae</taxon>
        <taxon>Vibrio</taxon>
    </lineage>
</organism>
<evidence type="ECO:0000313" key="2">
    <source>
        <dbReference type="Proteomes" id="UP000571701"/>
    </source>
</evidence>
<evidence type="ECO:0000313" key="1">
    <source>
        <dbReference type="EMBL" id="MBA5762541.1"/>
    </source>
</evidence>